<evidence type="ECO:0000313" key="2">
    <source>
        <dbReference type="Proteomes" id="UP000434639"/>
    </source>
</evidence>
<sequence>MSQDILIEVDTDTLENRTNITGNIYFMIDYHRYFPDQDWSDFILIILSWWIKSCKGIIVSEVGRTYEFDFMDGTPIVLAKKMNERQVELLFFEDGLQKGKVHFSGVFSIQQIRDSLLSVSQKVIRAIDRKQWSSVEIDELKVLTISLEKYPL</sequence>
<protein>
    <submittedName>
        <fullName evidence="1">Uncharacterized protein</fullName>
    </submittedName>
</protein>
<dbReference type="AlphaFoldDB" id="A0A7X2S220"/>
<gene>
    <name evidence="1" type="ORF">GKZ89_02585</name>
</gene>
<proteinExistence type="predicted"/>
<organism evidence="1 2">
    <name type="scientific">Metabacillus mangrovi</name>
    <dbReference type="NCBI Taxonomy" id="1491830"/>
    <lineage>
        <taxon>Bacteria</taxon>
        <taxon>Bacillati</taxon>
        <taxon>Bacillota</taxon>
        <taxon>Bacilli</taxon>
        <taxon>Bacillales</taxon>
        <taxon>Bacillaceae</taxon>
        <taxon>Metabacillus</taxon>
    </lineage>
</organism>
<dbReference type="EMBL" id="WMIB01000001">
    <property type="protein sequence ID" value="MTH52278.1"/>
    <property type="molecule type" value="Genomic_DNA"/>
</dbReference>
<dbReference type="Proteomes" id="UP000434639">
    <property type="component" value="Unassembled WGS sequence"/>
</dbReference>
<evidence type="ECO:0000313" key="1">
    <source>
        <dbReference type="EMBL" id="MTH52278.1"/>
    </source>
</evidence>
<dbReference type="OrthoDB" id="2621377at2"/>
<comment type="caution">
    <text evidence="1">The sequence shown here is derived from an EMBL/GenBank/DDBJ whole genome shotgun (WGS) entry which is preliminary data.</text>
</comment>
<dbReference type="RefSeq" id="WP_155110797.1">
    <property type="nucleotide sequence ID" value="NZ_WMIB01000001.1"/>
</dbReference>
<keyword evidence="2" id="KW-1185">Reference proteome</keyword>
<accession>A0A7X2S220</accession>
<name>A0A7X2S220_9BACI</name>
<reference evidence="1 2" key="1">
    <citation type="journal article" date="2017" name="Int. J. Syst. Evol. Microbiol.">
        <title>Bacillus mangrovi sp. nov., isolated from a sediment sample from a mangrove forest.</title>
        <authorList>
            <person name="Gupta V."/>
            <person name="Singh P.K."/>
            <person name="Korpole S."/>
            <person name="Tanuku N.R.S."/>
            <person name="Pinnaka A.K."/>
        </authorList>
    </citation>
    <scope>NUCLEOTIDE SEQUENCE [LARGE SCALE GENOMIC DNA]</scope>
    <source>
        <strain evidence="1 2">KCTC 33872</strain>
    </source>
</reference>